<dbReference type="KEGG" id="tper:IWA51_04815"/>
<dbReference type="Gene3D" id="3.40.640.10">
    <property type="entry name" value="Type I PLP-dependent aspartate aminotransferase-like (Major domain)"/>
    <property type="match status" value="1"/>
</dbReference>
<proteinExistence type="inferred from homology"/>
<dbReference type="InterPro" id="IPR015424">
    <property type="entry name" value="PyrdxlP-dep_Trfase"/>
</dbReference>
<dbReference type="PANTHER" id="PTHR30244">
    <property type="entry name" value="TRANSAMINASE"/>
    <property type="match status" value="1"/>
</dbReference>
<evidence type="ECO:0000256" key="3">
    <source>
        <dbReference type="SAM" id="MobiDB-lite"/>
    </source>
</evidence>
<dbReference type="AlphaFoldDB" id="A0A7T3RF64"/>
<dbReference type="GO" id="GO:0000271">
    <property type="term" value="P:polysaccharide biosynthetic process"/>
    <property type="evidence" value="ECO:0007669"/>
    <property type="project" value="TreeGrafter"/>
</dbReference>
<dbReference type="InterPro" id="IPR000653">
    <property type="entry name" value="DegT/StrS_aminotransferase"/>
</dbReference>
<dbReference type="InterPro" id="IPR015421">
    <property type="entry name" value="PyrdxlP-dep_Trfase_major"/>
</dbReference>
<sequence>MIQTYSPTIRRKEMEAVLTCMVDEKIGPGEMGIRLVQTVRELTGCDGAVALRSPSLALEYALKAIDLPAQSGVMISALAPSWQILTLERLGYKPIVLDVCEESGLVTCAAAENGIKDGGRVLVLAESMGVLPDIGAFLSLGVPVIEDISQSAFARYPAEPSESEGAKSAVQEQSGTEEAKTGEPLGKCAGMYGVYTIFGMEDRDIVTAGGGAVLMAPGRREWIVLKKLAEEAPSTDFIPDMNAALAVVELKEFARNEKTRKEIYALYARAIMSVKHKTYVRQNDGGSTIYSFPLVLNSGFKDVKSYAQKKGIEVRQAYENSVIALRQEEIAPSCICANSLLLRCALFPLYPRLGQKDVARIVKVLSSLP</sequence>
<protein>
    <submittedName>
        <fullName evidence="4">DegT/DnrJ/EryC1/StrS aminotransferase family protein</fullName>
    </submittedName>
</protein>
<name>A0A7T3RF64_9SPIR</name>
<gene>
    <name evidence="4" type="ORF">IWA51_04815</name>
</gene>
<evidence type="ECO:0000313" key="4">
    <source>
        <dbReference type="EMBL" id="QQA01922.1"/>
    </source>
</evidence>
<dbReference type="EMBL" id="CP064936">
    <property type="protein sequence ID" value="QQA01922.1"/>
    <property type="molecule type" value="Genomic_DNA"/>
</dbReference>
<keyword evidence="2" id="KW-0663">Pyridoxal phosphate</keyword>
<dbReference type="GO" id="GO:0030170">
    <property type="term" value="F:pyridoxal phosphate binding"/>
    <property type="evidence" value="ECO:0007669"/>
    <property type="project" value="TreeGrafter"/>
</dbReference>
<dbReference type="Gene3D" id="3.90.1150.10">
    <property type="entry name" value="Aspartate Aminotransferase, domain 1"/>
    <property type="match status" value="1"/>
</dbReference>
<dbReference type="GO" id="GO:0008483">
    <property type="term" value="F:transaminase activity"/>
    <property type="evidence" value="ECO:0007669"/>
    <property type="project" value="UniProtKB-KW"/>
</dbReference>
<dbReference type="PANTHER" id="PTHR30244:SF34">
    <property type="entry name" value="DTDP-4-AMINO-4,6-DIDEOXYGALACTOSE TRANSAMINASE"/>
    <property type="match status" value="1"/>
</dbReference>
<dbReference type="InterPro" id="IPR015422">
    <property type="entry name" value="PyrdxlP-dep_Trfase_small"/>
</dbReference>
<keyword evidence="4" id="KW-0808">Transferase</keyword>
<dbReference type="Proteomes" id="UP000595224">
    <property type="component" value="Chromosome"/>
</dbReference>
<evidence type="ECO:0000313" key="5">
    <source>
        <dbReference type="Proteomes" id="UP000595224"/>
    </source>
</evidence>
<accession>A0A7T3RF64</accession>
<keyword evidence="5" id="KW-1185">Reference proteome</keyword>
<dbReference type="Pfam" id="PF01041">
    <property type="entry name" value="DegT_DnrJ_EryC1"/>
    <property type="match status" value="1"/>
</dbReference>
<comment type="similarity">
    <text evidence="1 2">Belongs to the DegT/DnrJ/EryC1 family.</text>
</comment>
<reference evidence="4 5" key="1">
    <citation type="submission" date="2020-11" db="EMBL/GenBank/DDBJ databases">
        <title>Treponema Peruensis nv. sp., first commensal Treponema isolated from human feces.</title>
        <authorList>
            <person name="Belkhou C."/>
            <person name="Raes J."/>
        </authorList>
    </citation>
    <scope>NUCLEOTIDE SEQUENCE [LARGE SCALE GENOMIC DNA]</scope>
    <source>
        <strain evidence="4 5">RCC2812</strain>
    </source>
</reference>
<keyword evidence="4" id="KW-0032">Aminotransferase</keyword>
<feature type="region of interest" description="Disordered" evidence="3">
    <location>
        <begin position="159"/>
        <end position="182"/>
    </location>
</feature>
<dbReference type="SUPFAM" id="SSF53383">
    <property type="entry name" value="PLP-dependent transferases"/>
    <property type="match status" value="1"/>
</dbReference>
<evidence type="ECO:0000256" key="1">
    <source>
        <dbReference type="ARBA" id="ARBA00037999"/>
    </source>
</evidence>
<dbReference type="RefSeq" id="WP_177527421.1">
    <property type="nucleotide sequence ID" value="NZ_CBCSHE010000004.1"/>
</dbReference>
<organism evidence="4 5">
    <name type="scientific">Treponema peruense</name>
    <dbReference type="NCBI Taxonomy" id="2787628"/>
    <lineage>
        <taxon>Bacteria</taxon>
        <taxon>Pseudomonadati</taxon>
        <taxon>Spirochaetota</taxon>
        <taxon>Spirochaetia</taxon>
        <taxon>Spirochaetales</taxon>
        <taxon>Treponemataceae</taxon>
        <taxon>Treponema</taxon>
    </lineage>
</organism>
<evidence type="ECO:0000256" key="2">
    <source>
        <dbReference type="RuleBase" id="RU004508"/>
    </source>
</evidence>